<keyword evidence="3" id="KW-1185">Reference proteome</keyword>
<protein>
    <recommendedName>
        <fullName evidence="4">DUF4134 domain-containing protein</fullName>
    </recommendedName>
</protein>
<geneLocation type="plasmid" evidence="2 3">
    <name>p7</name>
</geneLocation>
<dbReference type="AlphaFoldDB" id="A0A7L5BS36"/>
<evidence type="ECO:0008006" key="4">
    <source>
        <dbReference type="Google" id="ProtNLM"/>
    </source>
</evidence>
<gene>
    <name evidence="2" type="ORF">G3A56_27815</name>
</gene>
<feature type="transmembrane region" description="Helical" evidence="1">
    <location>
        <begin position="15"/>
        <end position="35"/>
    </location>
</feature>
<proteinExistence type="predicted"/>
<name>A0A7L5BS36_9HYPH</name>
<dbReference type="Proteomes" id="UP000464865">
    <property type="component" value="Plasmid p7"/>
</dbReference>
<dbReference type="KEGG" id="roy:G3A56_27815"/>
<keyword evidence="2" id="KW-0614">Plasmid</keyword>
<keyword evidence="1" id="KW-1133">Transmembrane helix</keyword>
<keyword evidence="1" id="KW-0472">Membrane</keyword>
<feature type="transmembrane region" description="Helical" evidence="1">
    <location>
        <begin position="75"/>
        <end position="95"/>
    </location>
</feature>
<reference evidence="2 3" key="1">
    <citation type="submission" date="2020-02" db="EMBL/GenBank/DDBJ databases">
        <title>Plant-Promoting Endophytic Bacterium Rhizobium oryzihabitans sp. nov., Isolated from the Root of Rice.</title>
        <authorList>
            <person name="zhao J."/>
            <person name="Zhang G."/>
        </authorList>
    </citation>
    <scope>NUCLEOTIDE SEQUENCE [LARGE SCALE GENOMIC DNA]</scope>
    <source>
        <strain evidence="2 3">M15</strain>
        <plasmid evidence="2 3">p7</plasmid>
    </source>
</reference>
<dbReference type="RefSeq" id="WP_130519711.1">
    <property type="nucleotide sequence ID" value="NZ_CP048639.1"/>
</dbReference>
<evidence type="ECO:0000313" key="2">
    <source>
        <dbReference type="EMBL" id="QIB41603.1"/>
    </source>
</evidence>
<feature type="transmembrane region" description="Helical" evidence="1">
    <location>
        <begin position="107"/>
        <end position="130"/>
    </location>
</feature>
<sequence>MSGVSSAMTAVKDKYYGALATASVSYFALTTWAFAQGADPKAPLDFQKQAQSAAASSRLNPDDAQSGLNNVGSTFLYAGSALSIMFALYSLYKWWDAVNNEQSRHSAGGSFMAACIAGVIGIVGIFVGWVQSVALGGGS</sequence>
<evidence type="ECO:0000313" key="3">
    <source>
        <dbReference type="Proteomes" id="UP000464865"/>
    </source>
</evidence>
<dbReference type="EMBL" id="CP048639">
    <property type="protein sequence ID" value="QIB41603.1"/>
    <property type="molecule type" value="Genomic_DNA"/>
</dbReference>
<keyword evidence="1" id="KW-0812">Transmembrane</keyword>
<organism evidence="2 3">
    <name type="scientific">Rhizobium oryzihabitans</name>
    <dbReference type="NCBI Taxonomy" id="2267833"/>
    <lineage>
        <taxon>Bacteria</taxon>
        <taxon>Pseudomonadati</taxon>
        <taxon>Pseudomonadota</taxon>
        <taxon>Alphaproteobacteria</taxon>
        <taxon>Hyphomicrobiales</taxon>
        <taxon>Rhizobiaceae</taxon>
        <taxon>Rhizobium/Agrobacterium group</taxon>
        <taxon>Rhizobium</taxon>
    </lineage>
</organism>
<accession>A0A7L5BS36</accession>
<evidence type="ECO:0000256" key="1">
    <source>
        <dbReference type="SAM" id="Phobius"/>
    </source>
</evidence>